<dbReference type="Proteomes" id="UP001165186">
    <property type="component" value="Unassembled WGS sequence"/>
</dbReference>
<keyword evidence="2" id="KW-1185">Reference proteome</keyword>
<gene>
    <name evidence="1" type="primary">g3967</name>
    <name evidence="1" type="ORF">NpPPO83_00003967</name>
</gene>
<name>A0ACB5SAP9_9PEZI</name>
<sequence>MTHNTRPLNETLSNPPIRLKDLSAVHLQDWGIRDFWLYNAEAEDPKFTYINSSEEEKTALHKKGGQTLIICPTHDIKANILPDRWTGLINAFVDVRWFFHKNHKCTPIFFDGHNNNPWRNDDLLFQFPYFQHINHEGPCKDSFEVGESWCFNDCSRQGSVSGELDFKARIKTAFSFKRKPRVADEASKPTKLCFVKKSMTVCVLPDFPDENKRLRPSEQPRSGLRGWTALFIAPKEIITDHAGKNVDDAFLDTDILHGNASEDSYLSQKPVEWQVCPANRNADFIQTFLIEVGFRKISSLWNDNMVAVDDACRDFHNKVLAKVHLNTDRSLYWRRGVDEDLLNAYKLQKRLETLQKNLHNVVDEKQGIWPSFRKARPRIRMGKLETKRDKTEEETAEYYKLRFLLFYCADRYADRLSGNIARIEEKLEELRALRELLVELSQTKASLYANDLGDNVMYLTYFSILFLPLGFCTSLWSMNHELPFSAFVPTICTISVATVVFLAYLIRNM</sequence>
<organism evidence="1 2">
    <name type="scientific">Neofusicoccum parvum</name>
    <dbReference type="NCBI Taxonomy" id="310453"/>
    <lineage>
        <taxon>Eukaryota</taxon>
        <taxon>Fungi</taxon>
        <taxon>Dikarya</taxon>
        <taxon>Ascomycota</taxon>
        <taxon>Pezizomycotina</taxon>
        <taxon>Dothideomycetes</taxon>
        <taxon>Dothideomycetes incertae sedis</taxon>
        <taxon>Botryosphaeriales</taxon>
        <taxon>Botryosphaeriaceae</taxon>
        <taxon>Neofusicoccum</taxon>
    </lineage>
</organism>
<evidence type="ECO:0000313" key="1">
    <source>
        <dbReference type="EMBL" id="GME33057.1"/>
    </source>
</evidence>
<proteinExistence type="predicted"/>
<reference evidence="1" key="1">
    <citation type="submission" date="2024-09" db="EMBL/GenBank/DDBJ databases">
        <title>Draft Genome Sequences of Neofusicoccum parvum.</title>
        <authorList>
            <person name="Ashida A."/>
            <person name="Camagna M."/>
            <person name="Tanaka A."/>
            <person name="Takemoto D."/>
        </authorList>
    </citation>
    <scope>NUCLEOTIDE SEQUENCE</scope>
    <source>
        <strain evidence="1">PPO83</strain>
    </source>
</reference>
<protein>
    <submittedName>
        <fullName evidence="1">Uncharacterized protein KVR01_002319</fullName>
    </submittedName>
</protein>
<accession>A0ACB5SAP9</accession>
<comment type="caution">
    <text evidence="1">The sequence shown here is derived from an EMBL/GenBank/DDBJ whole genome shotgun (WGS) entry which is preliminary data.</text>
</comment>
<evidence type="ECO:0000313" key="2">
    <source>
        <dbReference type="Proteomes" id="UP001165186"/>
    </source>
</evidence>
<dbReference type="EMBL" id="BSXG01000063">
    <property type="protein sequence ID" value="GME33057.1"/>
    <property type="molecule type" value="Genomic_DNA"/>
</dbReference>